<evidence type="ECO:0000256" key="2">
    <source>
        <dbReference type="ARBA" id="ARBA00012513"/>
    </source>
</evidence>
<feature type="compositionally biased region" description="Low complexity" evidence="11">
    <location>
        <begin position="309"/>
        <end position="320"/>
    </location>
</feature>
<evidence type="ECO:0000256" key="10">
    <source>
        <dbReference type="PROSITE-ProRule" id="PRU10141"/>
    </source>
</evidence>
<evidence type="ECO:0000256" key="9">
    <source>
        <dbReference type="ARBA" id="ARBA00048679"/>
    </source>
</evidence>
<dbReference type="Gene3D" id="3.30.200.20">
    <property type="entry name" value="Phosphorylase Kinase, domain 1"/>
    <property type="match status" value="1"/>
</dbReference>
<dbReference type="PANTHER" id="PTHR43671:SF98">
    <property type="entry name" value="SERINE_THREONINE-PROTEIN KINASE NEK11"/>
    <property type="match status" value="1"/>
</dbReference>
<dbReference type="InterPro" id="IPR000719">
    <property type="entry name" value="Prot_kinase_dom"/>
</dbReference>
<dbReference type="InterPro" id="IPR008271">
    <property type="entry name" value="Ser/Thr_kinase_AS"/>
</dbReference>
<dbReference type="Proteomes" id="UP000184330">
    <property type="component" value="Unassembled WGS sequence"/>
</dbReference>
<accession>A0A1L7XX76</accession>
<evidence type="ECO:0000256" key="11">
    <source>
        <dbReference type="SAM" id="MobiDB-lite"/>
    </source>
</evidence>
<dbReference type="GO" id="GO:0005524">
    <property type="term" value="F:ATP binding"/>
    <property type="evidence" value="ECO:0007669"/>
    <property type="project" value="UniProtKB-UniRule"/>
</dbReference>
<keyword evidence="14" id="KW-1185">Reference proteome</keyword>
<feature type="binding site" evidence="10">
    <location>
        <position position="426"/>
    </location>
    <ligand>
        <name>ATP</name>
        <dbReference type="ChEBI" id="CHEBI:30616"/>
    </ligand>
</feature>
<dbReference type="AlphaFoldDB" id="A0A1L7XX76"/>
<dbReference type="Pfam" id="PF00069">
    <property type="entry name" value="Pkinase"/>
    <property type="match status" value="2"/>
</dbReference>
<dbReference type="PROSITE" id="PS00107">
    <property type="entry name" value="PROTEIN_KINASE_ATP"/>
    <property type="match status" value="1"/>
</dbReference>
<keyword evidence="7 10" id="KW-0067">ATP-binding</keyword>
<dbReference type="PROSITE" id="PS50011">
    <property type="entry name" value="PROTEIN_KINASE_DOM"/>
    <property type="match status" value="2"/>
</dbReference>
<dbReference type="PROSITE" id="PS00108">
    <property type="entry name" value="PROTEIN_KINASE_ST"/>
    <property type="match status" value="2"/>
</dbReference>
<name>A0A1L7XX76_9HELO</name>
<feature type="domain" description="Protein kinase" evidence="12">
    <location>
        <begin position="397"/>
        <end position="643"/>
    </location>
</feature>
<evidence type="ECO:0000256" key="5">
    <source>
        <dbReference type="ARBA" id="ARBA00022741"/>
    </source>
</evidence>
<evidence type="ECO:0000256" key="8">
    <source>
        <dbReference type="ARBA" id="ARBA00047899"/>
    </source>
</evidence>
<keyword evidence="6" id="KW-0418">Kinase</keyword>
<proteinExistence type="inferred from homology"/>
<keyword evidence="5 10" id="KW-0547">Nucleotide-binding</keyword>
<comment type="similarity">
    <text evidence="1">Belongs to the protein kinase superfamily. NEK Ser/Thr protein kinase family. NIMA subfamily.</text>
</comment>
<feature type="domain" description="Protein kinase" evidence="12">
    <location>
        <begin position="1"/>
        <end position="204"/>
    </location>
</feature>
<feature type="region of interest" description="Disordered" evidence="11">
    <location>
        <begin position="147"/>
        <end position="224"/>
    </location>
</feature>
<feature type="compositionally biased region" description="Basic and acidic residues" evidence="11">
    <location>
        <begin position="339"/>
        <end position="349"/>
    </location>
</feature>
<reference evidence="13 14" key="1">
    <citation type="submission" date="2016-03" db="EMBL/GenBank/DDBJ databases">
        <authorList>
            <person name="Ploux O."/>
        </authorList>
    </citation>
    <scope>NUCLEOTIDE SEQUENCE [LARGE SCALE GENOMIC DNA]</scope>
    <source>
        <strain evidence="13 14">UAMH 11012</strain>
    </source>
</reference>
<dbReference type="OrthoDB" id="3531824at2759"/>
<organism evidence="13 14">
    <name type="scientific">Phialocephala subalpina</name>
    <dbReference type="NCBI Taxonomy" id="576137"/>
    <lineage>
        <taxon>Eukaryota</taxon>
        <taxon>Fungi</taxon>
        <taxon>Dikarya</taxon>
        <taxon>Ascomycota</taxon>
        <taxon>Pezizomycotina</taxon>
        <taxon>Leotiomycetes</taxon>
        <taxon>Helotiales</taxon>
        <taxon>Mollisiaceae</taxon>
        <taxon>Phialocephala</taxon>
        <taxon>Phialocephala fortinii species complex</taxon>
    </lineage>
</organism>
<dbReference type="InterPro" id="IPR011009">
    <property type="entry name" value="Kinase-like_dom_sf"/>
</dbReference>
<protein>
    <recommendedName>
        <fullName evidence="2">non-specific serine/threonine protein kinase</fullName>
        <ecNumber evidence="2">2.7.11.1</ecNumber>
    </recommendedName>
</protein>
<keyword evidence="4" id="KW-0808">Transferase</keyword>
<dbReference type="PANTHER" id="PTHR43671">
    <property type="entry name" value="SERINE/THREONINE-PROTEIN KINASE NEK"/>
    <property type="match status" value="1"/>
</dbReference>
<evidence type="ECO:0000256" key="7">
    <source>
        <dbReference type="ARBA" id="ARBA00022840"/>
    </source>
</evidence>
<dbReference type="STRING" id="576137.A0A1L7XX76"/>
<sequence length="705" mass="77426">MGTVLHQILLALDYVYTRELQIIHRDIKPANIFFRGNDFFLTDFGVAKFVDTSRTIAGSPSYMALETLANQHAPQMAPMLTDVADQRPTARDLLDAFFPQPAHALQVPRNGITPSSFGVSSPLTNQVNGTTTIYSAAPTTMDWTRTGATSFFRGTPRPPQRDENTQPSQANPAAVQSPKVPPNRQPGIRRKGSVKSAKGAKANIKPTAALKIEKHTQGTGDTGIGNGLTSHGILTDMAPATGKGCQNKFKRLEDGVRNGNASTPLSTNNSKVPAFRPIKYFHLRFVPAFFRPSSHDQAPLLSQYTDNEPSSSKGKPISISMRDPSPRSSENVFQSTYHNESERGEREYSNKYQPQFSAKFKSFAIGIRPSGLGPAYSMCFHPTNQNAVAKPAYPMYSSVGPKLGSGQFGTVHKAIDVDSGKFMAVKILERSTRASKQEDWKQSLYYALKREVETLSEISHVEIFMGLKEGTLESLVESGADASAVANSVFPQMLQALDCIAWKGIVHRDVKPENILYISQPDGQYQFQLGDFGLCNRIIDAATFAGTYLYMPPEMLHEGVQTHKVDVWELFVTMMWILDAGEFRQRSNRFKTVAEVQRAVLSAASKVDSEMAIVNPEERASAAQMLVKHFDGAGLTTSPSPTIAAARAPPPAPSSLTTRTAQTKPRGLQMNANVFAAAQYRVEKARDPLQAKPFRRLPEIRPKIG</sequence>
<feature type="compositionally biased region" description="Polar residues" evidence="11">
    <location>
        <begin position="326"/>
        <end position="338"/>
    </location>
</feature>
<evidence type="ECO:0000313" key="14">
    <source>
        <dbReference type="Proteomes" id="UP000184330"/>
    </source>
</evidence>
<dbReference type="Gene3D" id="1.10.510.10">
    <property type="entry name" value="Transferase(Phosphotransferase) domain 1"/>
    <property type="match status" value="2"/>
</dbReference>
<evidence type="ECO:0000259" key="12">
    <source>
        <dbReference type="PROSITE" id="PS50011"/>
    </source>
</evidence>
<gene>
    <name evidence="13" type="ORF">PAC_19489</name>
</gene>
<dbReference type="EC" id="2.7.11.1" evidence="2"/>
<evidence type="ECO:0000256" key="3">
    <source>
        <dbReference type="ARBA" id="ARBA00022527"/>
    </source>
</evidence>
<dbReference type="InterPro" id="IPR050660">
    <property type="entry name" value="NEK_Ser/Thr_kinase"/>
</dbReference>
<comment type="catalytic activity">
    <reaction evidence="9">
        <text>L-seryl-[protein] + ATP = O-phospho-L-seryl-[protein] + ADP + H(+)</text>
        <dbReference type="Rhea" id="RHEA:17989"/>
        <dbReference type="Rhea" id="RHEA-COMP:9863"/>
        <dbReference type="Rhea" id="RHEA-COMP:11604"/>
        <dbReference type="ChEBI" id="CHEBI:15378"/>
        <dbReference type="ChEBI" id="CHEBI:29999"/>
        <dbReference type="ChEBI" id="CHEBI:30616"/>
        <dbReference type="ChEBI" id="CHEBI:83421"/>
        <dbReference type="ChEBI" id="CHEBI:456216"/>
        <dbReference type="EC" id="2.7.11.1"/>
    </reaction>
</comment>
<evidence type="ECO:0000256" key="6">
    <source>
        <dbReference type="ARBA" id="ARBA00022777"/>
    </source>
</evidence>
<evidence type="ECO:0000256" key="4">
    <source>
        <dbReference type="ARBA" id="ARBA00022679"/>
    </source>
</evidence>
<keyword evidence="3" id="KW-0723">Serine/threonine-protein kinase</keyword>
<dbReference type="SMART" id="SM00220">
    <property type="entry name" value="S_TKc"/>
    <property type="match status" value="1"/>
</dbReference>
<dbReference type="SUPFAM" id="SSF56112">
    <property type="entry name" value="Protein kinase-like (PK-like)"/>
    <property type="match status" value="2"/>
</dbReference>
<evidence type="ECO:0000256" key="1">
    <source>
        <dbReference type="ARBA" id="ARBA00010886"/>
    </source>
</evidence>
<evidence type="ECO:0000313" key="13">
    <source>
        <dbReference type="EMBL" id="CZR69589.1"/>
    </source>
</evidence>
<dbReference type="GO" id="GO:0004674">
    <property type="term" value="F:protein serine/threonine kinase activity"/>
    <property type="evidence" value="ECO:0007669"/>
    <property type="project" value="UniProtKB-KW"/>
</dbReference>
<comment type="catalytic activity">
    <reaction evidence="8">
        <text>L-threonyl-[protein] + ATP = O-phospho-L-threonyl-[protein] + ADP + H(+)</text>
        <dbReference type="Rhea" id="RHEA:46608"/>
        <dbReference type="Rhea" id="RHEA-COMP:11060"/>
        <dbReference type="Rhea" id="RHEA-COMP:11605"/>
        <dbReference type="ChEBI" id="CHEBI:15378"/>
        <dbReference type="ChEBI" id="CHEBI:30013"/>
        <dbReference type="ChEBI" id="CHEBI:30616"/>
        <dbReference type="ChEBI" id="CHEBI:61977"/>
        <dbReference type="ChEBI" id="CHEBI:456216"/>
        <dbReference type="EC" id="2.7.11.1"/>
    </reaction>
</comment>
<dbReference type="InterPro" id="IPR017441">
    <property type="entry name" value="Protein_kinase_ATP_BS"/>
</dbReference>
<feature type="region of interest" description="Disordered" evidence="11">
    <location>
        <begin position="296"/>
        <end position="350"/>
    </location>
</feature>
<dbReference type="EMBL" id="FJOG01000074">
    <property type="protein sequence ID" value="CZR69589.1"/>
    <property type="molecule type" value="Genomic_DNA"/>
</dbReference>